<dbReference type="GO" id="GO:0015813">
    <property type="term" value="P:L-glutamate transmembrane transport"/>
    <property type="evidence" value="ECO:0007669"/>
    <property type="project" value="InterPro"/>
</dbReference>
<evidence type="ECO:0000313" key="3">
    <source>
        <dbReference type="Proteomes" id="UP000315677"/>
    </source>
</evidence>
<feature type="transmembrane region" description="Helical" evidence="1">
    <location>
        <begin position="42"/>
        <end position="61"/>
    </location>
</feature>
<keyword evidence="3" id="KW-1185">Reference proteome</keyword>
<dbReference type="GO" id="GO:0016020">
    <property type="term" value="C:membrane"/>
    <property type="evidence" value="ECO:0007669"/>
    <property type="project" value="InterPro"/>
</dbReference>
<protein>
    <submittedName>
        <fullName evidence="2">ESS family glutamate:Na+ symporter</fullName>
    </submittedName>
</protein>
<organism evidence="2 3">
    <name type="scientific">Pseudonocardia kunmingensis</name>
    <dbReference type="NCBI Taxonomy" id="630975"/>
    <lineage>
        <taxon>Bacteria</taxon>
        <taxon>Bacillati</taxon>
        <taxon>Actinomycetota</taxon>
        <taxon>Actinomycetes</taxon>
        <taxon>Pseudonocardiales</taxon>
        <taxon>Pseudonocardiaceae</taxon>
        <taxon>Pseudonocardia</taxon>
    </lineage>
</organism>
<dbReference type="PANTHER" id="PTHR36178:SF1">
    <property type="entry name" value="SODIUM_GLUTAMATE SYMPORTER"/>
    <property type="match status" value="1"/>
</dbReference>
<keyword evidence="1" id="KW-0472">Membrane</keyword>
<dbReference type="AlphaFoldDB" id="A0A543DR02"/>
<dbReference type="Pfam" id="PF03616">
    <property type="entry name" value="Glt_symporter"/>
    <property type="match status" value="1"/>
</dbReference>
<feature type="transmembrane region" description="Helical" evidence="1">
    <location>
        <begin position="324"/>
        <end position="347"/>
    </location>
</feature>
<feature type="transmembrane region" description="Helical" evidence="1">
    <location>
        <begin position="238"/>
        <end position="259"/>
    </location>
</feature>
<dbReference type="RefSeq" id="WP_142056146.1">
    <property type="nucleotide sequence ID" value="NZ_VFPA01000002.1"/>
</dbReference>
<feature type="transmembrane region" description="Helical" evidence="1">
    <location>
        <begin position="173"/>
        <end position="197"/>
    </location>
</feature>
<feature type="transmembrane region" description="Helical" evidence="1">
    <location>
        <begin position="359"/>
        <end position="377"/>
    </location>
</feature>
<feature type="transmembrane region" description="Helical" evidence="1">
    <location>
        <begin position="12"/>
        <end position="30"/>
    </location>
</feature>
<feature type="transmembrane region" description="Helical" evidence="1">
    <location>
        <begin position="296"/>
        <end position="318"/>
    </location>
</feature>
<dbReference type="Proteomes" id="UP000315677">
    <property type="component" value="Unassembled WGS sequence"/>
</dbReference>
<feature type="transmembrane region" description="Helical" evidence="1">
    <location>
        <begin position="410"/>
        <end position="438"/>
    </location>
</feature>
<reference evidence="2 3" key="1">
    <citation type="submission" date="2019-06" db="EMBL/GenBank/DDBJ databases">
        <title>Sequencing the genomes of 1000 actinobacteria strains.</title>
        <authorList>
            <person name="Klenk H.-P."/>
        </authorList>
    </citation>
    <scope>NUCLEOTIDE SEQUENCE [LARGE SCALE GENOMIC DNA]</scope>
    <source>
        <strain evidence="2 3">DSM 45301</strain>
    </source>
</reference>
<gene>
    <name evidence="2" type="ORF">FB558_4335</name>
</gene>
<feature type="transmembrane region" description="Helical" evidence="1">
    <location>
        <begin position="110"/>
        <end position="130"/>
    </location>
</feature>
<dbReference type="OrthoDB" id="9801557at2"/>
<keyword evidence="1" id="KW-1133">Transmembrane helix</keyword>
<sequence>MFDTDALSGGQLSGLMLSVAVLGLFLLLGVLLRYRIPVLKRWFIPASLIGGAVALVLGPHFVGLVPEEMNDTWSAMPGVLVTVVFAPLLMGQAPPKLKDAVGAAAPHVFYSYFSSLVVIGIPALLCALLLEPVFGVNPMFSTIMEISWPGGHGTAGGMAGVFTDLGWADGGDLAIGSATFGLLFGIFGGMVLINIAARRGKLSRRTGGGVPTGSDILDAEQAEVHSVGRISKSSIDNLAYHAALIAAAIVIGWVLQYVIALVIDGVPLFPMAMIGGLLVQLVVARTPFAPTVDKRTLGAIQGFALDLLVVSAVASVSVPVILTYFVPLMILTVVVAAISVAVFWYVSPRIFREDWFEHGIINFGSMTAVMSVGLVLLRTVDADSRTDAFRAYGLRAPFASPFVGGGLVTAVLPALALSLGNLVFGLAALALALLLWLLMRVTGLWRKPDPVPAAAPSGGGA</sequence>
<dbReference type="GO" id="GO:0015501">
    <property type="term" value="F:glutamate:sodium symporter activity"/>
    <property type="evidence" value="ECO:0007669"/>
    <property type="project" value="InterPro"/>
</dbReference>
<evidence type="ECO:0000256" key="1">
    <source>
        <dbReference type="SAM" id="Phobius"/>
    </source>
</evidence>
<feature type="transmembrane region" description="Helical" evidence="1">
    <location>
        <begin position="73"/>
        <end position="90"/>
    </location>
</feature>
<accession>A0A543DR02</accession>
<name>A0A543DR02_9PSEU</name>
<comment type="caution">
    <text evidence="2">The sequence shown here is derived from an EMBL/GenBank/DDBJ whole genome shotgun (WGS) entry which is preliminary data.</text>
</comment>
<dbReference type="PANTHER" id="PTHR36178">
    <property type="entry name" value="SLR0625 PROTEIN"/>
    <property type="match status" value="1"/>
</dbReference>
<evidence type="ECO:0000313" key="2">
    <source>
        <dbReference type="EMBL" id="TQM11765.1"/>
    </source>
</evidence>
<dbReference type="EMBL" id="VFPA01000002">
    <property type="protein sequence ID" value="TQM11765.1"/>
    <property type="molecule type" value="Genomic_DNA"/>
</dbReference>
<feature type="transmembrane region" description="Helical" evidence="1">
    <location>
        <begin position="265"/>
        <end position="284"/>
    </location>
</feature>
<keyword evidence="1" id="KW-0812">Transmembrane</keyword>
<dbReference type="InterPro" id="IPR004445">
    <property type="entry name" value="GltS"/>
</dbReference>
<proteinExistence type="predicted"/>